<dbReference type="eggNOG" id="COG0438">
    <property type="taxonomic scope" value="Bacteria"/>
</dbReference>
<evidence type="ECO:0000259" key="2">
    <source>
        <dbReference type="Pfam" id="PF00534"/>
    </source>
</evidence>
<gene>
    <name evidence="4" type="ordered locus">Cyan7822_2169</name>
</gene>
<evidence type="ECO:0000256" key="1">
    <source>
        <dbReference type="ARBA" id="ARBA00022679"/>
    </source>
</evidence>
<dbReference type="SUPFAM" id="SSF53756">
    <property type="entry name" value="UDP-Glycosyltransferase/glycogen phosphorylase"/>
    <property type="match status" value="1"/>
</dbReference>
<dbReference type="OrthoDB" id="9797829at2"/>
<evidence type="ECO:0000313" key="4">
    <source>
        <dbReference type="EMBL" id="ADN14148.1"/>
    </source>
</evidence>
<sequence length="361" mass="40768">MDKKLLVNLSFLLSQPTGLATYASNLFPYLQPLEPILLTANAIDNFNCFLVPPNLTQAQGTKGNVQRLWWTQFQVPNIYRQLNSSLLFSPVPEAPIYTNCRFVVTVHDLIPLRFPKRFSALTLYCRYYLPRVLAQAEHIICDSMATKKDLQAFFGIPDSKITPVLLAYNKTHFRPLPNEIKRPQIPYFFYIGRHDPYKNLHRLISAFAALPHCQNYQLWIAGSSDPRFTPLLKTQVDELGLSQQVIFLDYLPYEKLPLILNQALALVFPSLWEGFGLPVLEAMGCGTPVITSNLSSLPEVAGDAALLVNPYNIEEITAAMQAIGTDEPLRTRLSQQGLQQASQFSWEKTASSTIEVLSGYW</sequence>
<dbReference type="AlphaFoldDB" id="E0UDF7"/>
<dbReference type="RefSeq" id="WP_013322253.1">
    <property type="nucleotide sequence ID" value="NC_014501.1"/>
</dbReference>
<dbReference type="CDD" id="cd03809">
    <property type="entry name" value="GT4_MtfB-like"/>
    <property type="match status" value="1"/>
</dbReference>
<feature type="domain" description="Glycosyltransferase subfamily 4-like N-terminal" evidence="3">
    <location>
        <begin position="65"/>
        <end position="162"/>
    </location>
</feature>
<feature type="domain" description="Glycosyl transferase family 1" evidence="2">
    <location>
        <begin position="185"/>
        <end position="337"/>
    </location>
</feature>
<evidence type="ECO:0000313" key="5">
    <source>
        <dbReference type="Proteomes" id="UP000008206"/>
    </source>
</evidence>
<dbReference type="Pfam" id="PF00534">
    <property type="entry name" value="Glycos_transf_1"/>
    <property type="match status" value="1"/>
</dbReference>
<keyword evidence="1 4" id="KW-0808">Transferase</keyword>
<dbReference type="STRING" id="497965.Cyan7822_2169"/>
<dbReference type="EMBL" id="CP002198">
    <property type="protein sequence ID" value="ADN14148.1"/>
    <property type="molecule type" value="Genomic_DNA"/>
</dbReference>
<dbReference type="FunFam" id="3.40.50.2000:FF:000119">
    <property type="entry name" value="Glycosyl transferase group 1"/>
    <property type="match status" value="1"/>
</dbReference>
<keyword evidence="5" id="KW-1185">Reference proteome</keyword>
<protein>
    <submittedName>
        <fullName evidence="4">Glycosyl transferase group 1</fullName>
    </submittedName>
</protein>
<dbReference type="Gene3D" id="3.40.50.2000">
    <property type="entry name" value="Glycogen Phosphorylase B"/>
    <property type="match status" value="2"/>
</dbReference>
<dbReference type="Proteomes" id="UP000008206">
    <property type="component" value="Chromosome"/>
</dbReference>
<dbReference type="Pfam" id="PF13439">
    <property type="entry name" value="Glyco_transf_4"/>
    <property type="match status" value="1"/>
</dbReference>
<accession>E0UDF7</accession>
<proteinExistence type="predicted"/>
<dbReference type="PANTHER" id="PTHR46401">
    <property type="entry name" value="GLYCOSYLTRANSFERASE WBBK-RELATED"/>
    <property type="match status" value="1"/>
</dbReference>
<dbReference type="GO" id="GO:0016757">
    <property type="term" value="F:glycosyltransferase activity"/>
    <property type="evidence" value="ECO:0007669"/>
    <property type="project" value="InterPro"/>
</dbReference>
<dbReference type="KEGG" id="cyj:Cyan7822_2169"/>
<dbReference type="HOGENOM" id="CLU_009583_27_6_3"/>
<dbReference type="CAZy" id="GT4">
    <property type="family name" value="Glycosyltransferase Family 4"/>
</dbReference>
<dbReference type="InterPro" id="IPR001296">
    <property type="entry name" value="Glyco_trans_1"/>
</dbReference>
<dbReference type="InterPro" id="IPR028098">
    <property type="entry name" value="Glyco_trans_4-like_N"/>
</dbReference>
<organism evidence="4 5">
    <name type="scientific">Gloeothece verrucosa (strain PCC 7822)</name>
    <name type="common">Cyanothece sp. (strain PCC 7822)</name>
    <dbReference type="NCBI Taxonomy" id="497965"/>
    <lineage>
        <taxon>Bacteria</taxon>
        <taxon>Bacillati</taxon>
        <taxon>Cyanobacteriota</taxon>
        <taxon>Cyanophyceae</taxon>
        <taxon>Oscillatoriophycideae</taxon>
        <taxon>Chroococcales</taxon>
        <taxon>Aphanothecaceae</taxon>
        <taxon>Gloeothece</taxon>
        <taxon>Gloeothece verrucosa</taxon>
    </lineage>
</organism>
<name>E0UDF7_GLOV7</name>
<evidence type="ECO:0000259" key="3">
    <source>
        <dbReference type="Pfam" id="PF13439"/>
    </source>
</evidence>
<dbReference type="PANTHER" id="PTHR46401:SF2">
    <property type="entry name" value="GLYCOSYLTRANSFERASE WBBK-RELATED"/>
    <property type="match status" value="1"/>
</dbReference>
<dbReference type="GO" id="GO:0009103">
    <property type="term" value="P:lipopolysaccharide biosynthetic process"/>
    <property type="evidence" value="ECO:0007669"/>
    <property type="project" value="TreeGrafter"/>
</dbReference>
<reference evidence="5" key="1">
    <citation type="journal article" date="2011" name="MBio">
        <title>Novel metabolic attributes of the genus Cyanothece, comprising a group of unicellular nitrogen-fixing Cyanobacteria.</title>
        <authorList>
            <person name="Bandyopadhyay A."/>
            <person name="Elvitigala T."/>
            <person name="Welsh E."/>
            <person name="Stockel J."/>
            <person name="Liberton M."/>
            <person name="Min H."/>
            <person name="Sherman L.A."/>
            <person name="Pakrasi H.B."/>
        </authorList>
    </citation>
    <scope>NUCLEOTIDE SEQUENCE [LARGE SCALE GENOMIC DNA]</scope>
    <source>
        <strain evidence="5">PCC 7822</strain>
    </source>
</reference>